<keyword evidence="2" id="KW-0813">Transport</keyword>
<dbReference type="InterPro" id="IPR011527">
    <property type="entry name" value="ABC1_TM_dom"/>
</dbReference>
<comment type="similarity">
    <text evidence="8">Belongs to the ABC transporter superfamily. ABCB family. Heavy Metal importer (TC 3.A.1.210) subfamily.</text>
</comment>
<dbReference type="InterPro" id="IPR003593">
    <property type="entry name" value="AAA+_ATPase"/>
</dbReference>
<evidence type="ECO:0000256" key="6">
    <source>
        <dbReference type="ARBA" id="ARBA00022989"/>
    </source>
</evidence>
<feature type="transmembrane region" description="Helical" evidence="9">
    <location>
        <begin position="120"/>
        <end position="139"/>
    </location>
</feature>
<feature type="transmembrane region" description="Helical" evidence="9">
    <location>
        <begin position="491"/>
        <end position="513"/>
    </location>
</feature>
<dbReference type="Gene3D" id="1.20.1560.10">
    <property type="entry name" value="ABC transporter type 1, transmembrane domain"/>
    <property type="match status" value="1"/>
</dbReference>
<dbReference type="CDD" id="cd18583">
    <property type="entry name" value="ABC_6TM_HMT1"/>
    <property type="match status" value="1"/>
</dbReference>
<evidence type="ECO:0000259" key="11">
    <source>
        <dbReference type="PROSITE" id="PS50929"/>
    </source>
</evidence>
<dbReference type="InterPro" id="IPR039421">
    <property type="entry name" value="Type_1_exporter"/>
</dbReference>
<dbReference type="InParanoid" id="K2QZA3"/>
<dbReference type="VEuPathDB" id="FungiDB:MPH_07483"/>
<dbReference type="PANTHER" id="PTHR24221">
    <property type="entry name" value="ATP-BINDING CASSETTE SUB-FAMILY B"/>
    <property type="match status" value="1"/>
</dbReference>
<feature type="transmembrane region" description="Helical" evidence="9">
    <location>
        <begin position="233"/>
        <end position="255"/>
    </location>
</feature>
<accession>K2QZA3</accession>
<dbReference type="SUPFAM" id="SSF52540">
    <property type="entry name" value="P-loop containing nucleoside triphosphate hydrolases"/>
    <property type="match status" value="1"/>
</dbReference>
<evidence type="ECO:0000313" key="12">
    <source>
        <dbReference type="EMBL" id="EKG15321.1"/>
    </source>
</evidence>
<dbReference type="PROSITE" id="PS51257">
    <property type="entry name" value="PROKAR_LIPOPROTEIN"/>
    <property type="match status" value="1"/>
</dbReference>
<evidence type="ECO:0000256" key="7">
    <source>
        <dbReference type="ARBA" id="ARBA00023136"/>
    </source>
</evidence>
<dbReference type="PANTHER" id="PTHR24221:SF503">
    <property type="entry name" value="MITOCHONDRIAL POTASSIUM CHANNEL ATP-BINDING SUBUNIT"/>
    <property type="match status" value="1"/>
</dbReference>
<feature type="domain" description="ABC transporter" evidence="10">
    <location>
        <begin position="585"/>
        <end position="819"/>
    </location>
</feature>
<feature type="transmembrane region" description="Helical" evidence="9">
    <location>
        <begin position="20"/>
        <end position="40"/>
    </location>
</feature>
<dbReference type="eggNOG" id="KOG0056">
    <property type="taxonomic scope" value="Eukaryota"/>
</dbReference>
<organism evidence="12 13">
    <name type="scientific">Macrophomina phaseolina (strain MS6)</name>
    <name type="common">Charcoal rot fungus</name>
    <dbReference type="NCBI Taxonomy" id="1126212"/>
    <lineage>
        <taxon>Eukaryota</taxon>
        <taxon>Fungi</taxon>
        <taxon>Dikarya</taxon>
        <taxon>Ascomycota</taxon>
        <taxon>Pezizomycotina</taxon>
        <taxon>Dothideomycetes</taxon>
        <taxon>Dothideomycetes incertae sedis</taxon>
        <taxon>Botryosphaeriales</taxon>
        <taxon>Botryosphaeriaceae</taxon>
        <taxon>Macrophomina</taxon>
    </lineage>
</organism>
<gene>
    <name evidence="12" type="ORF">MPH_07483</name>
</gene>
<dbReference type="PROSITE" id="PS50929">
    <property type="entry name" value="ABC_TM1F"/>
    <property type="match status" value="1"/>
</dbReference>
<name>K2QZA3_MACPH</name>
<dbReference type="InterPro" id="IPR027417">
    <property type="entry name" value="P-loop_NTPase"/>
</dbReference>
<keyword evidence="5" id="KW-0067">ATP-binding</keyword>
<evidence type="ECO:0000256" key="4">
    <source>
        <dbReference type="ARBA" id="ARBA00022741"/>
    </source>
</evidence>
<dbReference type="PROSITE" id="PS00211">
    <property type="entry name" value="ABC_TRANSPORTER_1"/>
    <property type="match status" value="1"/>
</dbReference>
<dbReference type="SUPFAM" id="SSF90123">
    <property type="entry name" value="ABC transporter transmembrane region"/>
    <property type="match status" value="1"/>
</dbReference>
<feature type="transmembrane region" description="Helical" evidence="9">
    <location>
        <begin position="151"/>
        <end position="172"/>
    </location>
</feature>
<dbReference type="GO" id="GO:0016887">
    <property type="term" value="F:ATP hydrolysis activity"/>
    <property type="evidence" value="ECO:0007669"/>
    <property type="project" value="InterPro"/>
</dbReference>
<dbReference type="InterPro" id="IPR017871">
    <property type="entry name" value="ABC_transporter-like_CS"/>
</dbReference>
<dbReference type="InterPro" id="IPR036640">
    <property type="entry name" value="ABC1_TM_sf"/>
</dbReference>
<dbReference type="Pfam" id="PF00005">
    <property type="entry name" value="ABC_tran"/>
    <property type="match status" value="1"/>
</dbReference>
<keyword evidence="3 9" id="KW-0812">Transmembrane</keyword>
<evidence type="ECO:0000259" key="10">
    <source>
        <dbReference type="PROSITE" id="PS50893"/>
    </source>
</evidence>
<evidence type="ECO:0000256" key="5">
    <source>
        <dbReference type="ARBA" id="ARBA00022840"/>
    </source>
</evidence>
<dbReference type="Gene3D" id="3.40.50.300">
    <property type="entry name" value="P-loop containing nucleotide triphosphate hydrolases"/>
    <property type="match status" value="1"/>
</dbReference>
<comment type="subcellular location">
    <subcellularLocation>
        <location evidence="1">Membrane</location>
        <topology evidence="1">Multi-pass membrane protein</topology>
    </subcellularLocation>
</comment>
<dbReference type="EMBL" id="AHHD01000304">
    <property type="protein sequence ID" value="EKG15321.1"/>
    <property type="molecule type" value="Genomic_DNA"/>
</dbReference>
<keyword evidence="4" id="KW-0547">Nucleotide-binding</keyword>
<dbReference type="GO" id="GO:0140359">
    <property type="term" value="F:ABC-type transporter activity"/>
    <property type="evidence" value="ECO:0007669"/>
    <property type="project" value="InterPro"/>
</dbReference>
<feature type="domain" description="ABC transmembrane type-1" evidence="11">
    <location>
        <begin position="266"/>
        <end position="551"/>
    </location>
</feature>
<evidence type="ECO:0000256" key="3">
    <source>
        <dbReference type="ARBA" id="ARBA00022692"/>
    </source>
</evidence>
<keyword evidence="6 9" id="KW-1133">Transmembrane helix</keyword>
<evidence type="ECO:0000313" key="13">
    <source>
        <dbReference type="Proteomes" id="UP000007129"/>
    </source>
</evidence>
<dbReference type="PROSITE" id="PS50893">
    <property type="entry name" value="ABC_TRANSPORTER_2"/>
    <property type="match status" value="1"/>
</dbReference>
<dbReference type="HOGENOM" id="CLU_000604_6_1_1"/>
<sequence>MNSLTHKSRALEALHQVSPALIAACFVLGIILDVAIRLHSRRRASQKRWRRAAISLVWLATFSYANEAVLCVVHNLIDRGWWAPQDRVIFTISSVLVWGVMSLILLDFEAPRWAPYVASWILGLVLEAIMSILYFSVYLDNKNFTEIQRAVMMLRLTTLSLLAFVGITILALEREQERRTDEEYQSLLGNGTRGNEHSGMGYGSIIADDLKGDDGETEEDENKEIKERQRQRLLQAGGWWAYLKSFLVLFPIMWPAKTRKIQLYCFAMVLCMVSKRAFNILIPRQVGIITDKLMVDYGTSRLPLREILVWISLQFLNSRMGIDGISSMVSTILQQFSTANLTKAAFKHVMGLSMDFHAEKNTGELIKAVDQGHSIASILQYVFLDTTPLIMDLVGAFIYLNHLFDAYLALTVIALAVTYLYSTVKLTSYSADRRRTFIDRYMKESQIIYESISNWQTVAYFNRGSYEKERLNAAVTNLNDSYIRYSFTYNLIFATQALITLTGLVAASLIATYRISQGTAKVGSFVALLQYWGTLSSPLSNLANSYNRLSSDLIDAERVLQLFLTTNSAKEKPDARPLKFCGGRIEYKAVNFAYDPRKPTLSNVSFTSEPGQTVALVGETGSGKSTILKLLLRFYDVTDGSIKIDDQDLRDVTLSSLREIMGVVPQDPSMFNMSIMQNIRYARLDASDEEVYAACRAAALHDKIMTFPDGYNSKVGEHGMKLSGGELQRVAIARVLLKNPLFVLLDEATSAVDSATETQIQESFKRLSKGRTTFVVAHRLSTIMDADLILVLENGQIIERGTQQELLKLGGKYLDLWTKQTSRKAVSLQDSTAKD</sequence>
<reference evidence="12 13" key="1">
    <citation type="journal article" date="2012" name="BMC Genomics">
        <title>Tools to kill: Genome of one of the most destructive plant pathogenic fungi Macrophomina phaseolina.</title>
        <authorList>
            <person name="Islam M.S."/>
            <person name="Haque M.S."/>
            <person name="Islam M.M."/>
            <person name="Emdad E.M."/>
            <person name="Halim A."/>
            <person name="Hossen Q.M.M."/>
            <person name="Hossain M.Z."/>
            <person name="Ahmed B."/>
            <person name="Rahim S."/>
            <person name="Rahman M.S."/>
            <person name="Alam M.M."/>
            <person name="Hou S."/>
            <person name="Wan X."/>
            <person name="Saito J.A."/>
            <person name="Alam M."/>
        </authorList>
    </citation>
    <scope>NUCLEOTIDE SEQUENCE [LARGE SCALE GENOMIC DNA]</scope>
    <source>
        <strain evidence="12 13">MS6</strain>
    </source>
</reference>
<dbReference type="SMART" id="SM00382">
    <property type="entry name" value="AAA"/>
    <property type="match status" value="1"/>
</dbReference>
<dbReference type="FunFam" id="3.40.50.300:FF:000287">
    <property type="entry name" value="Multidrug ABC transporter ATP-binding protein"/>
    <property type="match status" value="1"/>
</dbReference>
<feature type="transmembrane region" description="Helical" evidence="9">
    <location>
        <begin position="406"/>
        <end position="424"/>
    </location>
</feature>
<evidence type="ECO:0000256" key="2">
    <source>
        <dbReference type="ARBA" id="ARBA00022448"/>
    </source>
</evidence>
<dbReference type="GO" id="GO:0005524">
    <property type="term" value="F:ATP binding"/>
    <property type="evidence" value="ECO:0007669"/>
    <property type="project" value="UniProtKB-KW"/>
</dbReference>
<dbReference type="InterPro" id="IPR003439">
    <property type="entry name" value="ABC_transporter-like_ATP-bd"/>
</dbReference>
<dbReference type="Pfam" id="PF00664">
    <property type="entry name" value="ABC_membrane"/>
    <property type="match status" value="1"/>
</dbReference>
<protein>
    <submittedName>
        <fullName evidence="12">Putative ABC transporter protein</fullName>
    </submittedName>
</protein>
<evidence type="ECO:0000256" key="8">
    <source>
        <dbReference type="ARBA" id="ARBA00024363"/>
    </source>
</evidence>
<dbReference type="OrthoDB" id="6500128at2759"/>
<feature type="transmembrane region" description="Helical" evidence="9">
    <location>
        <begin position="52"/>
        <end position="77"/>
    </location>
</feature>
<dbReference type="STRING" id="1126212.K2QZA3"/>
<evidence type="ECO:0000256" key="9">
    <source>
        <dbReference type="SAM" id="Phobius"/>
    </source>
</evidence>
<keyword evidence="7 9" id="KW-0472">Membrane</keyword>
<dbReference type="Proteomes" id="UP000007129">
    <property type="component" value="Unassembled WGS sequence"/>
</dbReference>
<dbReference type="GO" id="GO:0016020">
    <property type="term" value="C:membrane"/>
    <property type="evidence" value="ECO:0007669"/>
    <property type="project" value="UniProtKB-SubCell"/>
</dbReference>
<feature type="transmembrane region" description="Helical" evidence="9">
    <location>
        <begin position="89"/>
        <end position="108"/>
    </location>
</feature>
<dbReference type="AlphaFoldDB" id="K2QZA3"/>
<proteinExistence type="inferred from homology"/>
<comment type="caution">
    <text evidence="12">The sequence shown here is derived from an EMBL/GenBank/DDBJ whole genome shotgun (WGS) entry which is preliminary data.</text>
</comment>
<evidence type="ECO:0000256" key="1">
    <source>
        <dbReference type="ARBA" id="ARBA00004141"/>
    </source>
</evidence>